<dbReference type="RefSeq" id="WP_277532717.1">
    <property type="nucleotide sequence ID" value="NZ_JAPDIA010000003.1"/>
</dbReference>
<accession>A0A9X4KZL9</accession>
<dbReference type="SUPFAM" id="SSF46689">
    <property type="entry name" value="Homeodomain-like"/>
    <property type="match status" value="2"/>
</dbReference>
<evidence type="ECO:0000256" key="2">
    <source>
        <dbReference type="ARBA" id="ARBA00023125"/>
    </source>
</evidence>
<sequence length="737" mass="84404">MKLQPLRYFRNLSTTLFLRLMAGFLCIIILLVSLTAYALSVSKSNVRHEIVKYNTLMLDSTMENYEKHFNIIRQQMYLFLFSDRVQKLQREPKYSDFGAIITDILTQVANSNLYIADIVFYSKSHQFVIDKSASTTPDNLFDVFMAGEKYPKSFWDKQFGERYTYRNFPADRFYSHLFAGRKEVVGDYIPMIFKRADNSDFYMAVFLDANKMYEAFHQSINDDFVIYGTAGETLFERSQTSAFPALDALNARGGEAFVLNNRYHFYKTGASGMTYMHRLPVAQMASQTRLNLTLVVLVVAVVLFSVVISLLMAARINNPFKQLVASIRGTSEAGPYRSSIKEFDLISSQLQDKNKLMRQWAFIHLLKDIRGGSGRDAASLEFAGKPFVFVMFQVVEKKGASWDDGTFSSWLYYIKVFIEDKLNRVFPDALTNQVEYNQILSLVFIDRLETLQELLREMKTVFDQDHDSGTITIAVTSIYDRSDQISAAYKEVRERIDDRGLVDETQIVTSSSSRETEIAFTQEEEAEFRANLREGHGQVLERLMERFFAKQRGRELTAAAWLGFAQSVTERIRSVAADQLGAPAADAILENAEQRIEGCVTIDALERLLLEWVGSTAEEIENRKDRKDTVTTFVMNYVNEHLSEEIYLDALAEKLNLSSGYLSTYFKEKTGKNFVEYVNETRIKEAASLLVSGRSKIQEVAEAVGYRNIASFNRMFKKYTGLRPSDYRKSMQGASEE</sequence>
<protein>
    <submittedName>
        <fullName evidence="6">Helix-turn-helix domain-containing protein</fullName>
    </submittedName>
</protein>
<dbReference type="InterPro" id="IPR020449">
    <property type="entry name" value="Tscrpt_reg_AraC-type_HTH"/>
</dbReference>
<keyword evidence="4" id="KW-1133">Transmembrane helix</keyword>
<gene>
    <name evidence="6" type="ORF">OMP40_16130</name>
</gene>
<reference evidence="6" key="1">
    <citation type="submission" date="2022-10" db="EMBL/GenBank/DDBJ databases">
        <title>Comparative genomic analysis of Cohnella hashimotonis sp. nov., isolated from the International Space Station.</title>
        <authorList>
            <person name="Simpson A."/>
            <person name="Venkateswaran K."/>
        </authorList>
    </citation>
    <scope>NUCLEOTIDE SEQUENCE</scope>
    <source>
        <strain evidence="6">DSM 28161</strain>
    </source>
</reference>
<keyword evidence="2" id="KW-0238">DNA-binding</keyword>
<feature type="transmembrane region" description="Helical" evidence="4">
    <location>
        <begin position="20"/>
        <end position="39"/>
    </location>
</feature>
<evidence type="ECO:0000256" key="3">
    <source>
        <dbReference type="ARBA" id="ARBA00023163"/>
    </source>
</evidence>
<dbReference type="PANTHER" id="PTHR43280:SF28">
    <property type="entry name" value="HTH-TYPE TRANSCRIPTIONAL ACTIVATOR RHAS"/>
    <property type="match status" value="1"/>
</dbReference>
<dbReference type="PANTHER" id="PTHR43280">
    <property type="entry name" value="ARAC-FAMILY TRANSCRIPTIONAL REGULATOR"/>
    <property type="match status" value="1"/>
</dbReference>
<evidence type="ECO:0000313" key="6">
    <source>
        <dbReference type="EMBL" id="MDG0810727.1"/>
    </source>
</evidence>
<feature type="transmembrane region" description="Helical" evidence="4">
    <location>
        <begin position="292"/>
        <end position="314"/>
    </location>
</feature>
<dbReference type="EMBL" id="JAPDIA010000003">
    <property type="protein sequence ID" value="MDG0810727.1"/>
    <property type="molecule type" value="Genomic_DNA"/>
</dbReference>
<keyword evidence="3" id="KW-0804">Transcription</keyword>
<feature type="domain" description="HTH araC/xylS-type" evidence="5">
    <location>
        <begin position="632"/>
        <end position="730"/>
    </location>
</feature>
<name>A0A9X4KZL9_9BACL</name>
<dbReference type="InterPro" id="IPR018060">
    <property type="entry name" value="HTH_AraC"/>
</dbReference>
<dbReference type="SMART" id="SM00342">
    <property type="entry name" value="HTH_ARAC"/>
    <property type="match status" value="1"/>
</dbReference>
<dbReference type="AlphaFoldDB" id="A0A9X4KZL9"/>
<comment type="caution">
    <text evidence="6">The sequence shown here is derived from an EMBL/GenBank/DDBJ whole genome shotgun (WGS) entry which is preliminary data.</text>
</comment>
<evidence type="ECO:0000256" key="4">
    <source>
        <dbReference type="SAM" id="Phobius"/>
    </source>
</evidence>
<evidence type="ECO:0000256" key="1">
    <source>
        <dbReference type="ARBA" id="ARBA00023015"/>
    </source>
</evidence>
<dbReference type="Gene3D" id="1.10.10.60">
    <property type="entry name" value="Homeodomain-like"/>
    <property type="match status" value="2"/>
</dbReference>
<dbReference type="Pfam" id="PF12833">
    <property type="entry name" value="HTH_18"/>
    <property type="match status" value="1"/>
</dbReference>
<keyword evidence="4" id="KW-0812">Transmembrane</keyword>
<proteinExistence type="predicted"/>
<keyword evidence="7" id="KW-1185">Reference proteome</keyword>
<dbReference type="GO" id="GO:0043565">
    <property type="term" value="F:sequence-specific DNA binding"/>
    <property type="evidence" value="ECO:0007669"/>
    <property type="project" value="InterPro"/>
</dbReference>
<organism evidence="6 7">
    <name type="scientific">Cohnella rhizosphaerae</name>
    <dbReference type="NCBI Taxonomy" id="1457232"/>
    <lineage>
        <taxon>Bacteria</taxon>
        <taxon>Bacillati</taxon>
        <taxon>Bacillota</taxon>
        <taxon>Bacilli</taxon>
        <taxon>Bacillales</taxon>
        <taxon>Paenibacillaceae</taxon>
        <taxon>Cohnella</taxon>
    </lineage>
</organism>
<dbReference type="GO" id="GO:0003700">
    <property type="term" value="F:DNA-binding transcription factor activity"/>
    <property type="evidence" value="ECO:0007669"/>
    <property type="project" value="InterPro"/>
</dbReference>
<dbReference type="InterPro" id="IPR009057">
    <property type="entry name" value="Homeodomain-like_sf"/>
</dbReference>
<dbReference type="PROSITE" id="PS01124">
    <property type="entry name" value="HTH_ARAC_FAMILY_2"/>
    <property type="match status" value="1"/>
</dbReference>
<keyword evidence="1" id="KW-0805">Transcription regulation</keyword>
<evidence type="ECO:0000259" key="5">
    <source>
        <dbReference type="PROSITE" id="PS01124"/>
    </source>
</evidence>
<evidence type="ECO:0000313" key="7">
    <source>
        <dbReference type="Proteomes" id="UP001153404"/>
    </source>
</evidence>
<dbReference type="PRINTS" id="PR00032">
    <property type="entry name" value="HTHARAC"/>
</dbReference>
<keyword evidence="4" id="KW-0472">Membrane</keyword>
<dbReference type="Proteomes" id="UP001153404">
    <property type="component" value="Unassembled WGS sequence"/>
</dbReference>